<dbReference type="EMBL" id="LAZR01052127">
    <property type="protein sequence ID" value="KKK83641.1"/>
    <property type="molecule type" value="Genomic_DNA"/>
</dbReference>
<evidence type="ECO:0000313" key="1">
    <source>
        <dbReference type="EMBL" id="KKK83641.1"/>
    </source>
</evidence>
<dbReference type="AlphaFoldDB" id="A0A0F9BGS9"/>
<reference evidence="1" key="1">
    <citation type="journal article" date="2015" name="Nature">
        <title>Complex archaea that bridge the gap between prokaryotes and eukaryotes.</title>
        <authorList>
            <person name="Spang A."/>
            <person name="Saw J.H."/>
            <person name="Jorgensen S.L."/>
            <person name="Zaremba-Niedzwiedzka K."/>
            <person name="Martijn J."/>
            <person name="Lind A.E."/>
            <person name="van Eijk R."/>
            <person name="Schleper C."/>
            <person name="Guy L."/>
            <person name="Ettema T.J."/>
        </authorList>
    </citation>
    <scope>NUCLEOTIDE SEQUENCE</scope>
</reference>
<name>A0A0F9BGS9_9ZZZZ</name>
<proteinExistence type="predicted"/>
<accession>A0A0F9BGS9</accession>
<comment type="caution">
    <text evidence="1">The sequence shown here is derived from an EMBL/GenBank/DDBJ whole genome shotgun (WGS) entry which is preliminary data.</text>
</comment>
<protein>
    <submittedName>
        <fullName evidence="1">Uncharacterized protein</fullName>
    </submittedName>
</protein>
<gene>
    <name evidence="1" type="ORF">LCGC14_2791360</name>
</gene>
<organism evidence="1">
    <name type="scientific">marine sediment metagenome</name>
    <dbReference type="NCBI Taxonomy" id="412755"/>
    <lineage>
        <taxon>unclassified sequences</taxon>
        <taxon>metagenomes</taxon>
        <taxon>ecological metagenomes</taxon>
    </lineage>
</organism>
<sequence>MTIDDLKSKYLHKDIKYGIRSEAFETMKKYYPAKYETHNNFVYAFLCCIYDGKNSLEEIKDDMRVLFISSTNQVVVGEEDIEEYYNLAKRFLYRNLNC</sequence>